<feature type="transmembrane region" description="Helical" evidence="1">
    <location>
        <begin position="266"/>
        <end position="291"/>
    </location>
</feature>
<reference evidence="3" key="1">
    <citation type="submission" date="2021-01" db="EMBL/GenBank/DDBJ databases">
        <authorList>
            <person name="Corre E."/>
            <person name="Pelletier E."/>
            <person name="Niang G."/>
            <person name="Scheremetjew M."/>
            <person name="Finn R."/>
            <person name="Kale V."/>
            <person name="Holt S."/>
            <person name="Cochrane G."/>
            <person name="Meng A."/>
            <person name="Brown T."/>
            <person name="Cohen L."/>
        </authorList>
    </citation>
    <scope>NUCLEOTIDE SEQUENCE</scope>
    <source>
        <strain evidence="3">MM31A-1</strain>
    </source>
</reference>
<keyword evidence="1" id="KW-0812">Transmembrane</keyword>
<dbReference type="InterPro" id="IPR011646">
    <property type="entry name" value="KAP_P-loop"/>
</dbReference>
<dbReference type="PANTHER" id="PTHR22674">
    <property type="entry name" value="NTPASE, KAP FAMILY P-LOOP DOMAIN-CONTAINING 1"/>
    <property type="match status" value="1"/>
</dbReference>
<evidence type="ECO:0000256" key="1">
    <source>
        <dbReference type="SAM" id="Phobius"/>
    </source>
</evidence>
<gene>
    <name evidence="3" type="ORF">CDEB00056_LOCUS22697</name>
</gene>
<sequence length="1088" mass="123303">MECGVKNINILQEICQGMWNTLQSNKRLSTELRRECMERVAVVRKDKKLIKNLTHEGKTGLYLHAVCNSYCVTPEVIEFCLTSFGTECASKRNASGLTPLQCLTSNPMATNECKAILSPRGVNANVTAVGGVSDDPRNTRDRLNYKILADGLVDVICPIEDNANTNFSVGLHAPWGVGKSKLWELIKKATKDREARLMRGRFGNVIEMEKVSPPTAGALAINTTCNFISRMACLRSLVLMKEKSNDEELGSSQEYNTVTMKDIETLSLLMAFTFIVWVPLVYIPLFLWYLFLGKINSDTFLLPIWFRVLSCILHLCSCRYHDHLEYGDDLKASLELKNSLGSRVWIVLNGNGGYVPLQISDSTIDYSVLVWPKTALITAIQAIPLQRIARLFTQITSCSCLTMKGIPNSDVKKHIFIEFNAWVFNGSDILWASLMETLWTRIEFEFGKYAVQRHRASINLAGEMPGDDSHPRTRANARKIALYKFYMVSFLSTILSIAGIIWGLYFLGVFKLSDDVLTKETDGSANVKTVPAIISIIVAQVPSIGVAIKFVKKVLPALRAPPFKSLLRDKKNQRRDFSKDKGFMGFVRLEFDHLFDFLETNKWYDPVYKCMRPVRLSMFLDDLDRCVSKTVMDVLQAIKLLLDSEKNQIVTCWNAIDTRLVVASIEKEYGEVLKNAGVNGDDFLEKTVQAPFCIPRLSDVEKASYIEKLFQDNHLKNPLNLIAALTKVKNDISSSLNKSNQGDLTVLADDEWKTGTDNEDDVPKVFAAFLGRIHVNEKTSNEIKMIWRGQENYFLDLSSNTAHNEVIYHIIIKYIQEIEKMSNSLYTNEESDTSLGHDETNVPKCDDKAEEKLSICNPLSLEVGSFTQIEDPGHVRHLRDSGDHHQHEVDSGVDKVAYQHDTNEVVQDLDTFEAPNSESTRTGKRDNVLSDIILAVMANDDENRWFCKLSKFLVDRPRAMTRFVNLYMISRSIAKRKLGEKPMSLTFQKKLMKSGLLFESWPYRMSWIVQIIEDVLEEEASEKQLGKYLIGMKMDAIARQDQKERDDSYFYHAGESLTSVIRKCFGTSHNPGETMGHIMSRVSLFECT</sequence>
<dbReference type="EMBL" id="HBIO01029573">
    <property type="protein sequence ID" value="CAE0477844.1"/>
    <property type="molecule type" value="Transcribed_RNA"/>
</dbReference>
<evidence type="ECO:0000259" key="2">
    <source>
        <dbReference type="Pfam" id="PF07693"/>
    </source>
</evidence>
<accession>A0A7S3VFT3</accession>
<feature type="transmembrane region" description="Helical" evidence="1">
    <location>
        <begin position="485"/>
        <end position="510"/>
    </location>
</feature>
<protein>
    <recommendedName>
        <fullName evidence="2">KAP NTPase domain-containing protein</fullName>
    </recommendedName>
</protein>
<dbReference type="Pfam" id="PF07693">
    <property type="entry name" value="KAP_NTPase"/>
    <property type="match status" value="1"/>
</dbReference>
<proteinExistence type="predicted"/>
<dbReference type="AlphaFoldDB" id="A0A7S3VFT3"/>
<dbReference type="PANTHER" id="PTHR22674:SF6">
    <property type="entry name" value="NTPASE KAP FAMILY P-LOOP DOMAIN-CONTAINING PROTEIN 1"/>
    <property type="match status" value="1"/>
</dbReference>
<feature type="domain" description="KAP NTPase" evidence="2">
    <location>
        <begin position="149"/>
        <end position="739"/>
    </location>
</feature>
<dbReference type="InterPro" id="IPR052754">
    <property type="entry name" value="NTPase_KAP_P-loop"/>
</dbReference>
<evidence type="ECO:0000313" key="3">
    <source>
        <dbReference type="EMBL" id="CAE0477844.1"/>
    </source>
</evidence>
<keyword evidence="1" id="KW-1133">Transmembrane helix</keyword>
<keyword evidence="1" id="KW-0472">Membrane</keyword>
<name>A0A7S3VFT3_9STRA</name>
<organism evidence="3">
    <name type="scientific">Chaetoceros debilis</name>
    <dbReference type="NCBI Taxonomy" id="122233"/>
    <lineage>
        <taxon>Eukaryota</taxon>
        <taxon>Sar</taxon>
        <taxon>Stramenopiles</taxon>
        <taxon>Ochrophyta</taxon>
        <taxon>Bacillariophyta</taxon>
        <taxon>Coscinodiscophyceae</taxon>
        <taxon>Chaetocerotophycidae</taxon>
        <taxon>Chaetocerotales</taxon>
        <taxon>Chaetocerotaceae</taxon>
        <taxon>Chaetoceros</taxon>
    </lineage>
</organism>